<keyword evidence="1" id="KW-0812">Transmembrane</keyword>
<dbReference type="EMBL" id="JAFREM010000015">
    <property type="protein sequence ID" value="MBO1306457.1"/>
    <property type="molecule type" value="Genomic_DNA"/>
</dbReference>
<keyword evidence="1" id="KW-1133">Transmembrane helix</keyword>
<feature type="transmembrane region" description="Helical" evidence="1">
    <location>
        <begin position="6"/>
        <end position="26"/>
    </location>
</feature>
<evidence type="ECO:0000313" key="3">
    <source>
        <dbReference type="Proteomes" id="UP000664601"/>
    </source>
</evidence>
<name>A0ABS3L9Z8_9ENTE</name>
<feature type="transmembrane region" description="Helical" evidence="1">
    <location>
        <begin position="56"/>
        <end position="72"/>
    </location>
</feature>
<sequence length="409" mass="46886">MSEVFVAFVSTVNQLITLALFYNLFLVPRRRAGYSYVVFLVFSFVCSLIHVYSESIPLLTTVLLIFVILYFFQGTKLLKVFVPALYLQLGLIVDFINGLISMEIGKVGLFGTSDILIIVLLLLNIWRRKKPRLIQQVGVKHLMLWLLTLTNFVGLALIYFSGVFPNNLKIVFATLIMLSTLLAYYFSFYLEKTYKIREENMLTTKQMEFQKDKLEQMSSYLQASRKIIHDTKKNYRAISSALDNGETEQAKLCLKEASENLTFPDLLGFTGNDLVDSMLYSLYNKCQQEDIQLNHQIVIKQRIQIDETLLASLLGNLFDRTISLVKQEKIKSIDLVIKTSAQFLLIELNYPEEKRLINKLDIPADERLAAIMQMVEKISGVYEADWSEGECQIRVMLPLQDSLLAGGEK</sequence>
<evidence type="ECO:0000313" key="2">
    <source>
        <dbReference type="EMBL" id="MBO1306457.1"/>
    </source>
</evidence>
<keyword evidence="1" id="KW-0472">Membrane</keyword>
<proteinExistence type="predicted"/>
<feature type="transmembrane region" description="Helical" evidence="1">
    <location>
        <begin position="142"/>
        <end position="164"/>
    </location>
</feature>
<reference evidence="2 3" key="1">
    <citation type="submission" date="2021-03" db="EMBL/GenBank/DDBJ databases">
        <title>Enterococcal diversity collection.</title>
        <authorList>
            <person name="Gilmore M.S."/>
            <person name="Schwartzman J."/>
            <person name="Van Tyne D."/>
            <person name="Martin M."/>
            <person name="Earl A.M."/>
            <person name="Manson A.L."/>
            <person name="Straub T."/>
            <person name="Salamzade R."/>
            <person name="Saavedra J."/>
            <person name="Lebreton F."/>
            <person name="Prichula J."/>
            <person name="Schaufler K."/>
            <person name="Gaca A."/>
            <person name="Sgardioli B."/>
            <person name="Wagenaar J."/>
            <person name="Strong T."/>
        </authorList>
    </citation>
    <scope>NUCLEOTIDE SEQUENCE [LARGE SCALE GENOMIC DNA]</scope>
    <source>
        <strain evidence="2 3">669A</strain>
    </source>
</reference>
<gene>
    <name evidence="2" type="ORF">JZO70_09810</name>
</gene>
<accession>A0ABS3L9Z8</accession>
<feature type="transmembrane region" description="Helical" evidence="1">
    <location>
        <begin position="107"/>
        <end position="126"/>
    </location>
</feature>
<evidence type="ECO:0008006" key="4">
    <source>
        <dbReference type="Google" id="ProtNLM"/>
    </source>
</evidence>
<dbReference type="Proteomes" id="UP000664601">
    <property type="component" value="Unassembled WGS sequence"/>
</dbReference>
<protein>
    <recommendedName>
        <fullName evidence="4">Sensor histidine kinase NatK C-terminal domain-containing protein</fullName>
    </recommendedName>
</protein>
<organism evidence="2 3">
    <name type="scientific">Candidatus Enterococcus moelleringii</name>
    <dbReference type="NCBI Taxonomy" id="2815325"/>
    <lineage>
        <taxon>Bacteria</taxon>
        <taxon>Bacillati</taxon>
        <taxon>Bacillota</taxon>
        <taxon>Bacilli</taxon>
        <taxon>Lactobacillales</taxon>
        <taxon>Enterococcaceae</taxon>
        <taxon>Enterococcus</taxon>
    </lineage>
</organism>
<feature type="transmembrane region" description="Helical" evidence="1">
    <location>
        <begin position="84"/>
        <end position="101"/>
    </location>
</feature>
<keyword evidence="3" id="KW-1185">Reference proteome</keyword>
<feature type="transmembrane region" description="Helical" evidence="1">
    <location>
        <begin position="170"/>
        <end position="190"/>
    </location>
</feature>
<evidence type="ECO:0000256" key="1">
    <source>
        <dbReference type="SAM" id="Phobius"/>
    </source>
</evidence>
<dbReference type="RefSeq" id="WP_207673384.1">
    <property type="nucleotide sequence ID" value="NZ_JAFREM010000015.1"/>
</dbReference>
<feature type="transmembrane region" description="Helical" evidence="1">
    <location>
        <begin position="33"/>
        <end position="50"/>
    </location>
</feature>
<comment type="caution">
    <text evidence="2">The sequence shown here is derived from an EMBL/GenBank/DDBJ whole genome shotgun (WGS) entry which is preliminary data.</text>
</comment>